<dbReference type="OrthoDB" id="6358855at2"/>
<keyword evidence="4 5" id="KW-0472">Membrane</keyword>
<evidence type="ECO:0000256" key="4">
    <source>
        <dbReference type="ARBA" id="ARBA00023136"/>
    </source>
</evidence>
<feature type="transmembrane region" description="Helical" evidence="5">
    <location>
        <begin position="319"/>
        <end position="338"/>
    </location>
</feature>
<comment type="subcellular location">
    <subcellularLocation>
        <location evidence="1">Membrane</location>
        <topology evidence="1">Multi-pass membrane protein</topology>
    </subcellularLocation>
</comment>
<feature type="transmembrane region" description="Helical" evidence="5">
    <location>
        <begin position="12"/>
        <end position="29"/>
    </location>
</feature>
<name>A0A0C5WVV0_9GAMM</name>
<evidence type="ECO:0000256" key="1">
    <source>
        <dbReference type="ARBA" id="ARBA00004141"/>
    </source>
</evidence>
<dbReference type="InterPro" id="IPR007016">
    <property type="entry name" value="O-antigen_ligase-rel_domated"/>
</dbReference>
<reference evidence="7 8" key="1">
    <citation type="submission" date="2013-05" db="EMBL/GenBank/DDBJ databases">
        <title>Complete genome sequence of the lipase-producing bacterium Photobacterium gaetbulicola Gung47.</title>
        <authorList>
            <person name="Kim Y.-O."/>
        </authorList>
    </citation>
    <scope>NUCLEOTIDE SEQUENCE [LARGE SCALE GENOMIC DNA]</scope>
    <source>
        <strain evidence="7 8">Gung47</strain>
    </source>
</reference>
<evidence type="ECO:0000313" key="7">
    <source>
        <dbReference type="EMBL" id="AJR07220.1"/>
    </source>
</evidence>
<feature type="transmembrane region" description="Helical" evidence="5">
    <location>
        <begin position="214"/>
        <end position="233"/>
    </location>
</feature>
<protein>
    <submittedName>
        <fullName evidence="7">Putative O-antigen ligase</fullName>
    </submittedName>
</protein>
<feature type="transmembrane region" description="Helical" evidence="5">
    <location>
        <begin position="350"/>
        <end position="367"/>
    </location>
</feature>
<keyword evidence="2 5" id="KW-0812">Transmembrane</keyword>
<keyword evidence="7" id="KW-0436">Ligase</keyword>
<dbReference type="EMBL" id="CP005974">
    <property type="protein sequence ID" value="AJR07220.1"/>
    <property type="molecule type" value="Genomic_DNA"/>
</dbReference>
<evidence type="ECO:0000259" key="6">
    <source>
        <dbReference type="Pfam" id="PF04932"/>
    </source>
</evidence>
<feature type="domain" description="O-antigen ligase-related" evidence="6">
    <location>
        <begin position="173"/>
        <end position="327"/>
    </location>
</feature>
<dbReference type="PATRIC" id="fig|658445.3.peg.2387"/>
<dbReference type="AlphaFoldDB" id="A0A0C5WVV0"/>
<evidence type="ECO:0000256" key="5">
    <source>
        <dbReference type="SAM" id="Phobius"/>
    </source>
</evidence>
<accession>A0A0C5WVV0</accession>
<feature type="transmembrane region" description="Helical" evidence="5">
    <location>
        <begin position="106"/>
        <end position="133"/>
    </location>
</feature>
<dbReference type="InterPro" id="IPR051533">
    <property type="entry name" value="WaaL-like"/>
</dbReference>
<feature type="transmembrane region" description="Helical" evidence="5">
    <location>
        <begin position="145"/>
        <end position="163"/>
    </location>
</feature>
<sequence>MSTKLKLNWFDTILYLPLISLFTAAFVIPGWDKKVVILFSVSIIAIICKYGLNTIKENYKDPYVVILIISAIYGSALYETIGYGSGEIRTLIVVSLFLLTFPKERINLQGLPLLLLLGAIISCIYTLYISVYLDIPRSKQPINAIPLAVTLCLFAIVSLYLFFETKMKVLLCAFFIFSVTILITETRGAILPLSITSGLLLLVKIKESNQFKKLITTSLLGFIFTLTLSYGFVEARVNKTVSEIQSINKGDYNTSIGLRLQMWQASPDLISISPVFGLGDGHKQALKNLYNDGKIRYSLAKFSPGHYHNQFIDKAVKSGVIGLTLFLLIIYFPAYQCSKASQDHKRYNKLLVYLLTLAFTIACITDTPFSQTFTLYPLLLLNFFIPRAKFK</sequence>
<dbReference type="GO" id="GO:0016020">
    <property type="term" value="C:membrane"/>
    <property type="evidence" value="ECO:0007669"/>
    <property type="project" value="UniProtKB-SubCell"/>
</dbReference>
<gene>
    <name evidence="7" type="ORF">H744_2c0484</name>
</gene>
<dbReference type="STRING" id="658445.H744_2c0484"/>
<feature type="transmembrane region" description="Helical" evidence="5">
    <location>
        <begin position="175"/>
        <end position="202"/>
    </location>
</feature>
<dbReference type="Pfam" id="PF04932">
    <property type="entry name" value="Wzy_C"/>
    <property type="match status" value="1"/>
</dbReference>
<dbReference type="GO" id="GO:0016874">
    <property type="term" value="F:ligase activity"/>
    <property type="evidence" value="ECO:0007669"/>
    <property type="project" value="UniProtKB-KW"/>
</dbReference>
<feature type="transmembrane region" description="Helical" evidence="5">
    <location>
        <begin position="35"/>
        <end position="52"/>
    </location>
</feature>
<dbReference type="HOGENOM" id="CLU_049451_1_0_6"/>
<dbReference type="Proteomes" id="UP000032303">
    <property type="component" value="Chromosome 2"/>
</dbReference>
<evidence type="ECO:0000256" key="2">
    <source>
        <dbReference type="ARBA" id="ARBA00022692"/>
    </source>
</evidence>
<keyword evidence="8" id="KW-1185">Reference proteome</keyword>
<proteinExistence type="predicted"/>
<evidence type="ECO:0000256" key="3">
    <source>
        <dbReference type="ARBA" id="ARBA00022989"/>
    </source>
</evidence>
<dbReference type="KEGG" id="pgb:H744_2c0484"/>
<dbReference type="PANTHER" id="PTHR37422:SF17">
    <property type="entry name" value="O-ANTIGEN LIGASE"/>
    <property type="match status" value="1"/>
</dbReference>
<keyword evidence="3 5" id="KW-1133">Transmembrane helix</keyword>
<organism evidence="7 8">
    <name type="scientific">Photobacterium gaetbulicola Gung47</name>
    <dbReference type="NCBI Taxonomy" id="658445"/>
    <lineage>
        <taxon>Bacteria</taxon>
        <taxon>Pseudomonadati</taxon>
        <taxon>Pseudomonadota</taxon>
        <taxon>Gammaproteobacteria</taxon>
        <taxon>Vibrionales</taxon>
        <taxon>Vibrionaceae</taxon>
        <taxon>Photobacterium</taxon>
    </lineage>
</organism>
<evidence type="ECO:0000313" key="8">
    <source>
        <dbReference type="Proteomes" id="UP000032303"/>
    </source>
</evidence>
<dbReference type="PANTHER" id="PTHR37422">
    <property type="entry name" value="TEICHURONIC ACID BIOSYNTHESIS PROTEIN TUAE"/>
    <property type="match status" value="1"/>
</dbReference>